<feature type="region of interest" description="Disordered" evidence="5">
    <location>
        <begin position="1"/>
        <end position="20"/>
    </location>
</feature>
<accession>A0A915L6V5</accession>
<feature type="domain" description="G-protein coupled receptors family 1 profile" evidence="7">
    <location>
        <begin position="44"/>
        <end position="180"/>
    </location>
</feature>
<dbReference type="PANTHER" id="PTHR22718">
    <property type="entry name" value="SERPENTINE RECEPTOR, CLASS X"/>
    <property type="match status" value="1"/>
</dbReference>
<feature type="compositionally biased region" description="Polar residues" evidence="5">
    <location>
        <begin position="1"/>
        <end position="16"/>
    </location>
</feature>
<dbReference type="Gene3D" id="1.20.1070.10">
    <property type="entry name" value="Rhodopsin 7-helix transmembrane proteins"/>
    <property type="match status" value="1"/>
</dbReference>
<dbReference type="WBParaSite" id="nRc.2.0.1.t46749-RA">
    <property type="protein sequence ID" value="nRc.2.0.1.t46749-RA"/>
    <property type="gene ID" value="nRc.2.0.1.g46749"/>
</dbReference>
<evidence type="ECO:0000256" key="6">
    <source>
        <dbReference type="SAM" id="Phobius"/>
    </source>
</evidence>
<keyword evidence="3 6" id="KW-1133">Transmembrane helix</keyword>
<evidence type="ECO:0000256" key="3">
    <source>
        <dbReference type="ARBA" id="ARBA00022989"/>
    </source>
</evidence>
<dbReference type="AlphaFoldDB" id="A0A915L6V5"/>
<sequence length="180" mass="20175">MATTQQVSNSSSNFTPSKDEKPNANDDLIVVTVWSALLTYGFVTNLLTLAGIVRNQQMRRSTSYWLIMSLAVCDLLMITISLSHLIPATLWHDRFVAVSDFRNIFAIFLYDVFWYSGVIQLGGMAVNRYVSIVHSTHYRIHIRSGSGRICCLGYGSDDSRSRSGAEADIHSIWRIGTFGE</sequence>
<dbReference type="GO" id="GO:0004930">
    <property type="term" value="F:G protein-coupled receptor activity"/>
    <property type="evidence" value="ECO:0007669"/>
    <property type="project" value="InterPro"/>
</dbReference>
<dbReference type="InterPro" id="IPR000276">
    <property type="entry name" value="GPCR_Rhodpsn"/>
</dbReference>
<comment type="subcellular location">
    <subcellularLocation>
        <location evidence="1">Membrane</location>
    </subcellularLocation>
</comment>
<name>A0A915L6V5_ROMCU</name>
<evidence type="ECO:0000313" key="9">
    <source>
        <dbReference type="WBParaSite" id="nRc.2.0.1.t46749-RA"/>
    </source>
</evidence>
<proteinExistence type="predicted"/>
<dbReference type="Proteomes" id="UP000887565">
    <property type="component" value="Unplaced"/>
</dbReference>
<dbReference type="Pfam" id="PF00001">
    <property type="entry name" value="7tm_1"/>
    <property type="match status" value="1"/>
</dbReference>
<feature type="transmembrane region" description="Helical" evidence="6">
    <location>
        <begin position="104"/>
        <end position="126"/>
    </location>
</feature>
<dbReference type="InterPro" id="IPR017452">
    <property type="entry name" value="GPCR_Rhodpsn_7TM"/>
</dbReference>
<keyword evidence="8" id="KW-1185">Reference proteome</keyword>
<dbReference type="PRINTS" id="PR00237">
    <property type="entry name" value="GPCRRHODOPSN"/>
</dbReference>
<evidence type="ECO:0000256" key="4">
    <source>
        <dbReference type="ARBA" id="ARBA00023136"/>
    </source>
</evidence>
<evidence type="ECO:0000259" key="7">
    <source>
        <dbReference type="PROSITE" id="PS50262"/>
    </source>
</evidence>
<feature type="transmembrane region" description="Helical" evidence="6">
    <location>
        <begin position="28"/>
        <end position="52"/>
    </location>
</feature>
<reference evidence="9" key="1">
    <citation type="submission" date="2022-11" db="UniProtKB">
        <authorList>
            <consortium name="WormBaseParasite"/>
        </authorList>
    </citation>
    <scope>IDENTIFICATION</scope>
</reference>
<evidence type="ECO:0000313" key="8">
    <source>
        <dbReference type="Proteomes" id="UP000887565"/>
    </source>
</evidence>
<dbReference type="CDD" id="cd00637">
    <property type="entry name" value="7tm_classA_rhodopsin-like"/>
    <property type="match status" value="1"/>
</dbReference>
<keyword evidence="2 6" id="KW-0812">Transmembrane</keyword>
<dbReference type="PROSITE" id="PS50262">
    <property type="entry name" value="G_PROTEIN_RECEP_F1_2"/>
    <property type="match status" value="1"/>
</dbReference>
<evidence type="ECO:0000256" key="1">
    <source>
        <dbReference type="ARBA" id="ARBA00004370"/>
    </source>
</evidence>
<keyword evidence="4 6" id="KW-0472">Membrane</keyword>
<evidence type="ECO:0000256" key="5">
    <source>
        <dbReference type="SAM" id="MobiDB-lite"/>
    </source>
</evidence>
<feature type="transmembrane region" description="Helical" evidence="6">
    <location>
        <begin position="64"/>
        <end position="84"/>
    </location>
</feature>
<dbReference type="PANTHER" id="PTHR22718:SF34">
    <property type="entry name" value="G-PROTEIN COUPLED RECEPTORS FAMILY 1 PROFILE DOMAIN-CONTAINING PROTEIN"/>
    <property type="match status" value="1"/>
</dbReference>
<dbReference type="GO" id="GO:0016020">
    <property type="term" value="C:membrane"/>
    <property type="evidence" value="ECO:0007669"/>
    <property type="project" value="UniProtKB-SubCell"/>
</dbReference>
<evidence type="ECO:0000256" key="2">
    <source>
        <dbReference type="ARBA" id="ARBA00022692"/>
    </source>
</evidence>
<organism evidence="8 9">
    <name type="scientific">Romanomermis culicivorax</name>
    <name type="common">Nematode worm</name>
    <dbReference type="NCBI Taxonomy" id="13658"/>
    <lineage>
        <taxon>Eukaryota</taxon>
        <taxon>Metazoa</taxon>
        <taxon>Ecdysozoa</taxon>
        <taxon>Nematoda</taxon>
        <taxon>Enoplea</taxon>
        <taxon>Dorylaimia</taxon>
        <taxon>Mermithida</taxon>
        <taxon>Mermithoidea</taxon>
        <taxon>Mermithidae</taxon>
        <taxon>Romanomermis</taxon>
    </lineage>
</organism>
<dbReference type="SUPFAM" id="SSF81321">
    <property type="entry name" value="Family A G protein-coupled receptor-like"/>
    <property type="match status" value="1"/>
</dbReference>
<protein>
    <submittedName>
        <fullName evidence="9">G-protein coupled receptors family 1 profile domain-containing protein</fullName>
    </submittedName>
</protein>